<dbReference type="AlphaFoldDB" id="A0A4P9XNL2"/>
<dbReference type="GO" id="GO:0051087">
    <property type="term" value="F:protein-folding chaperone binding"/>
    <property type="evidence" value="ECO:0007669"/>
    <property type="project" value="TreeGrafter"/>
</dbReference>
<evidence type="ECO:0000313" key="7">
    <source>
        <dbReference type="Proteomes" id="UP000271241"/>
    </source>
</evidence>
<dbReference type="GO" id="GO:0005739">
    <property type="term" value="C:mitochondrion"/>
    <property type="evidence" value="ECO:0007669"/>
    <property type="project" value="TreeGrafter"/>
</dbReference>
<keyword evidence="7" id="KW-1185">Reference proteome</keyword>
<dbReference type="GO" id="GO:0006457">
    <property type="term" value="P:protein folding"/>
    <property type="evidence" value="ECO:0007669"/>
    <property type="project" value="TreeGrafter"/>
</dbReference>
<protein>
    <submittedName>
        <fullName evidence="6">DNL zinc finger-domain-containing protein</fullName>
    </submittedName>
</protein>
<keyword evidence="1" id="KW-0479">Metal-binding</keyword>
<dbReference type="PANTHER" id="PTHR20922:SF13">
    <property type="entry name" value="DNL-TYPE ZINC FINGER PROTEIN"/>
    <property type="match status" value="1"/>
</dbReference>
<dbReference type="EMBL" id="KZ992703">
    <property type="protein sequence ID" value="RKP07548.1"/>
    <property type="molecule type" value="Genomic_DNA"/>
</dbReference>
<keyword evidence="2 4" id="KW-0863">Zinc-finger</keyword>
<evidence type="ECO:0000256" key="2">
    <source>
        <dbReference type="ARBA" id="ARBA00022771"/>
    </source>
</evidence>
<dbReference type="GO" id="GO:0030150">
    <property type="term" value="P:protein import into mitochondrial matrix"/>
    <property type="evidence" value="ECO:0007669"/>
    <property type="project" value="TreeGrafter"/>
</dbReference>
<accession>A0A4P9XNL2</accession>
<dbReference type="Pfam" id="PF05180">
    <property type="entry name" value="zf-DNL"/>
    <property type="match status" value="1"/>
</dbReference>
<proteinExistence type="predicted"/>
<gene>
    <name evidence="6" type="ORF">THASP1DRAFT_9237</name>
</gene>
<dbReference type="InterPro" id="IPR007853">
    <property type="entry name" value="Znf_DNL-typ"/>
</dbReference>
<feature type="non-terminal residue" evidence="6">
    <location>
        <position position="67"/>
    </location>
</feature>
<dbReference type="GO" id="GO:0008270">
    <property type="term" value="F:zinc ion binding"/>
    <property type="evidence" value="ECO:0007669"/>
    <property type="project" value="UniProtKB-KW"/>
</dbReference>
<keyword evidence="3" id="KW-0862">Zinc</keyword>
<organism evidence="6 7">
    <name type="scientific">Thamnocephalis sphaerospora</name>
    <dbReference type="NCBI Taxonomy" id="78915"/>
    <lineage>
        <taxon>Eukaryota</taxon>
        <taxon>Fungi</taxon>
        <taxon>Fungi incertae sedis</taxon>
        <taxon>Zoopagomycota</taxon>
        <taxon>Zoopagomycotina</taxon>
        <taxon>Zoopagomycetes</taxon>
        <taxon>Zoopagales</taxon>
        <taxon>Sigmoideomycetaceae</taxon>
        <taxon>Thamnocephalis</taxon>
    </lineage>
</organism>
<feature type="domain" description="DNL-type" evidence="5">
    <location>
        <begin position="1"/>
        <end position="67"/>
    </location>
</feature>
<evidence type="ECO:0000313" key="6">
    <source>
        <dbReference type="EMBL" id="RKP07548.1"/>
    </source>
</evidence>
<dbReference type="STRING" id="78915.A0A4P9XNL2"/>
<dbReference type="Proteomes" id="UP000271241">
    <property type="component" value="Unassembled WGS sequence"/>
</dbReference>
<sequence length="67" mass="7463">RLLLAFTCGRCGHRDAKHLSRRAYLTGVVIVQCSGCTSKHLIADNLGWFRDEGVTIETLMREKGDSV</sequence>
<dbReference type="PROSITE" id="PS51501">
    <property type="entry name" value="ZF_DNL"/>
    <property type="match status" value="1"/>
</dbReference>
<evidence type="ECO:0000259" key="5">
    <source>
        <dbReference type="PROSITE" id="PS51501"/>
    </source>
</evidence>
<dbReference type="PANTHER" id="PTHR20922">
    <property type="entry name" value="DNL-TYPE ZINC FINGER PROTEIN"/>
    <property type="match status" value="1"/>
</dbReference>
<name>A0A4P9XNL2_9FUNG</name>
<dbReference type="OrthoDB" id="512667at2759"/>
<evidence type="ECO:0000256" key="3">
    <source>
        <dbReference type="ARBA" id="ARBA00022833"/>
    </source>
</evidence>
<dbReference type="InterPro" id="IPR024158">
    <property type="entry name" value="Mt_import_TIM15"/>
</dbReference>
<reference evidence="7" key="1">
    <citation type="journal article" date="2018" name="Nat. Microbiol.">
        <title>Leveraging single-cell genomics to expand the fungal tree of life.</title>
        <authorList>
            <person name="Ahrendt S.R."/>
            <person name="Quandt C.A."/>
            <person name="Ciobanu D."/>
            <person name="Clum A."/>
            <person name="Salamov A."/>
            <person name="Andreopoulos B."/>
            <person name="Cheng J.F."/>
            <person name="Woyke T."/>
            <person name="Pelin A."/>
            <person name="Henrissat B."/>
            <person name="Reynolds N.K."/>
            <person name="Benny G.L."/>
            <person name="Smith M.E."/>
            <person name="James T.Y."/>
            <person name="Grigoriev I.V."/>
        </authorList>
    </citation>
    <scope>NUCLEOTIDE SEQUENCE [LARGE SCALE GENOMIC DNA]</scope>
    <source>
        <strain evidence="7">RSA 1356</strain>
    </source>
</reference>
<feature type="non-terminal residue" evidence="6">
    <location>
        <position position="1"/>
    </location>
</feature>
<dbReference type="GO" id="GO:0050821">
    <property type="term" value="P:protein stabilization"/>
    <property type="evidence" value="ECO:0007669"/>
    <property type="project" value="TreeGrafter"/>
</dbReference>
<evidence type="ECO:0000256" key="1">
    <source>
        <dbReference type="ARBA" id="ARBA00022723"/>
    </source>
</evidence>
<evidence type="ECO:0000256" key="4">
    <source>
        <dbReference type="PROSITE-ProRule" id="PRU00834"/>
    </source>
</evidence>